<dbReference type="SUPFAM" id="SSF81301">
    <property type="entry name" value="Nucleotidyltransferase"/>
    <property type="match status" value="1"/>
</dbReference>
<dbReference type="Pfam" id="PF26305">
    <property type="entry name" value="CD_NTase_C"/>
    <property type="match status" value="1"/>
</dbReference>
<evidence type="ECO:0000313" key="7">
    <source>
        <dbReference type="EMBL" id="ADD41702.1"/>
    </source>
</evidence>
<evidence type="ECO:0000256" key="2">
    <source>
        <dbReference type="ARBA" id="ARBA00022695"/>
    </source>
</evidence>
<dbReference type="STRING" id="446470.Snas_2007"/>
<keyword evidence="4" id="KW-0051">Antiviral defense</keyword>
<organism evidence="7 8">
    <name type="scientific">Stackebrandtia nassauensis (strain DSM 44728 / CIP 108903 / NRRL B-16338 / NBRC 102104 / LLR-40K-21)</name>
    <dbReference type="NCBI Taxonomy" id="446470"/>
    <lineage>
        <taxon>Bacteria</taxon>
        <taxon>Bacillati</taxon>
        <taxon>Actinomycetota</taxon>
        <taxon>Actinomycetes</taxon>
        <taxon>Glycomycetales</taxon>
        <taxon>Glycomycetaceae</taxon>
        <taxon>Stackebrandtia</taxon>
    </lineage>
</organism>
<evidence type="ECO:0000259" key="6">
    <source>
        <dbReference type="Pfam" id="PF26305"/>
    </source>
</evidence>
<name>D3Q0G6_STANL</name>
<feature type="domain" description="cGAS/DncV-like nucleotidyltransferase C-terminal helical" evidence="6">
    <location>
        <begin position="175"/>
        <end position="294"/>
    </location>
</feature>
<dbReference type="InterPro" id="IPR058909">
    <property type="entry name" value="CD_NTase_C"/>
</dbReference>
<feature type="region of interest" description="Disordered" evidence="5">
    <location>
        <begin position="1"/>
        <end position="24"/>
    </location>
</feature>
<dbReference type="Proteomes" id="UP000000844">
    <property type="component" value="Chromosome"/>
</dbReference>
<dbReference type="eggNOG" id="COG1746">
    <property type="taxonomic scope" value="Bacteria"/>
</dbReference>
<keyword evidence="1" id="KW-0808">Transferase</keyword>
<dbReference type="CDD" id="cd05400">
    <property type="entry name" value="NT_2-5OAS_ClassI-CCAase"/>
    <property type="match status" value="1"/>
</dbReference>
<dbReference type="InterPro" id="IPR006116">
    <property type="entry name" value="NT_2-5OAS_ClassI-CCAase"/>
</dbReference>
<dbReference type="Gene3D" id="3.30.460.10">
    <property type="entry name" value="Beta Polymerase, domain 2"/>
    <property type="match status" value="1"/>
</dbReference>
<dbReference type="InterPro" id="IPR043519">
    <property type="entry name" value="NT_sf"/>
</dbReference>
<evidence type="ECO:0000256" key="1">
    <source>
        <dbReference type="ARBA" id="ARBA00022679"/>
    </source>
</evidence>
<sequence length="298" mass="33985">MTLEQKLSGWTAPSSVTEKEKQDRTERLIKRAMEKHEPLSESKWRVFAKGSYANNTNVKLDSDVDIAVECTDCFYSDGDSGESDDTGPYSGIWTPSKFRTEVQAALEAEFAGRVDCSGSTAFRVNPNSSSVDADVVPCFSYRYYYSPGNFREGTKVFKKDGSSLVNYPKQQLDIGRDKNNRTGHAYKKAVRIMKRVENAMVEEDKYKEVPSYLVECLVYNCPDDVLLRSTWVDTIRGVIAHIYNELGGEEPFDDSLRWCEPNDIKYLFHHSQPWGRNDGRRFARGFADAAWDYLGYEP</sequence>
<dbReference type="KEGG" id="sna:Snas_2007"/>
<accession>D3Q0G6</accession>
<evidence type="ECO:0000256" key="3">
    <source>
        <dbReference type="ARBA" id="ARBA00022741"/>
    </source>
</evidence>
<keyword evidence="2" id="KW-0548">Nucleotidyltransferase</keyword>
<keyword evidence="8" id="KW-1185">Reference proteome</keyword>
<evidence type="ECO:0000256" key="5">
    <source>
        <dbReference type="SAM" id="MobiDB-lite"/>
    </source>
</evidence>
<dbReference type="HOGENOM" id="CLU_080937_0_0_11"/>
<dbReference type="OrthoDB" id="8264173at2"/>
<dbReference type="GO" id="GO:0016779">
    <property type="term" value="F:nucleotidyltransferase activity"/>
    <property type="evidence" value="ECO:0007669"/>
    <property type="project" value="InterPro"/>
</dbReference>
<proteinExistence type="predicted"/>
<keyword evidence="3" id="KW-0547">Nucleotide-binding</keyword>
<reference evidence="7 8" key="1">
    <citation type="journal article" date="2009" name="Stand. Genomic Sci.">
        <title>Complete genome sequence of Stackebrandtia nassauensis type strain (LLR-40K-21).</title>
        <authorList>
            <person name="Munk C."/>
            <person name="Lapidus A."/>
            <person name="Copeland A."/>
            <person name="Jando M."/>
            <person name="Mayilraj S."/>
            <person name="Glavina Del Rio T."/>
            <person name="Nolan M."/>
            <person name="Chen F."/>
            <person name="Lucas S."/>
            <person name="Tice H."/>
            <person name="Cheng J.F."/>
            <person name="Han C."/>
            <person name="Detter J.C."/>
            <person name="Bruce D."/>
            <person name="Goodwin L."/>
            <person name="Chain P."/>
            <person name="Pitluck S."/>
            <person name="Goker M."/>
            <person name="Ovchinikova G."/>
            <person name="Pati A."/>
            <person name="Ivanova N."/>
            <person name="Mavromatis K."/>
            <person name="Chen A."/>
            <person name="Palaniappan K."/>
            <person name="Land M."/>
            <person name="Hauser L."/>
            <person name="Chang Y.J."/>
            <person name="Jeffries C.D."/>
            <person name="Bristow J."/>
            <person name="Eisen J.A."/>
            <person name="Markowitz V."/>
            <person name="Hugenholtz P."/>
            <person name="Kyrpides N.C."/>
            <person name="Klenk H.P."/>
        </authorList>
    </citation>
    <scope>NUCLEOTIDE SEQUENCE [LARGE SCALE GENOMIC DNA]</scope>
    <source>
        <strain evidence="8">DSM 44728 / CIP 108903 / NRRL B-16338 / NBRC 102104 / LLR-40K-21</strain>
    </source>
</reference>
<dbReference type="AlphaFoldDB" id="D3Q0G6"/>
<dbReference type="GO" id="GO:0051607">
    <property type="term" value="P:defense response to virus"/>
    <property type="evidence" value="ECO:0007669"/>
    <property type="project" value="UniProtKB-KW"/>
</dbReference>
<evidence type="ECO:0000313" key="8">
    <source>
        <dbReference type="Proteomes" id="UP000000844"/>
    </source>
</evidence>
<evidence type="ECO:0000256" key="4">
    <source>
        <dbReference type="ARBA" id="ARBA00023118"/>
    </source>
</evidence>
<dbReference type="EMBL" id="CP001778">
    <property type="protein sequence ID" value="ADD41702.1"/>
    <property type="molecule type" value="Genomic_DNA"/>
</dbReference>
<protein>
    <recommendedName>
        <fullName evidence="6">cGAS/DncV-like nucleotidyltransferase C-terminal helical domain-containing protein</fullName>
    </recommendedName>
</protein>
<dbReference type="RefSeq" id="WP_013017273.1">
    <property type="nucleotide sequence ID" value="NC_013947.1"/>
</dbReference>
<gene>
    <name evidence="7" type="ordered locus">Snas_2007</name>
</gene>